<reference evidence="7 8" key="1">
    <citation type="submission" date="2014-10" db="EMBL/GenBank/DDBJ databases">
        <authorList>
            <person name="Seo M.-J."/>
            <person name="Seok Y.J."/>
            <person name="Cha I.-T."/>
        </authorList>
    </citation>
    <scope>NUCLEOTIDE SEQUENCE [LARGE SCALE GENOMIC DNA]</scope>
    <source>
        <strain evidence="7 8">NEU</strain>
    </source>
</reference>
<dbReference type="PANTHER" id="PTHR33823">
    <property type="entry name" value="RNA POLYMERASE-BINDING TRANSCRIPTION FACTOR DKSA-RELATED"/>
    <property type="match status" value="1"/>
</dbReference>
<dbReference type="PANTHER" id="PTHR33823:SF4">
    <property type="entry name" value="GENERAL STRESS PROTEIN 16O"/>
    <property type="match status" value="1"/>
</dbReference>
<dbReference type="RefSeq" id="WP_071362337.1">
    <property type="nucleotide sequence ID" value="NZ_JRYB01000001.1"/>
</dbReference>
<name>A0A1S2N3J8_9BURK</name>
<dbReference type="EMBL" id="JRYB01000001">
    <property type="protein sequence ID" value="OIJ39657.1"/>
    <property type="molecule type" value="Genomic_DNA"/>
</dbReference>
<gene>
    <name evidence="7" type="ORF">LO55_3393</name>
</gene>
<dbReference type="GO" id="GO:0008270">
    <property type="term" value="F:zinc ion binding"/>
    <property type="evidence" value="ECO:0007669"/>
    <property type="project" value="UniProtKB-KW"/>
</dbReference>
<keyword evidence="2" id="KW-0863">Zinc-finger</keyword>
<evidence type="ECO:0000313" key="7">
    <source>
        <dbReference type="EMBL" id="OIJ39657.1"/>
    </source>
</evidence>
<evidence type="ECO:0000259" key="6">
    <source>
        <dbReference type="Pfam" id="PF01258"/>
    </source>
</evidence>
<feature type="region of interest" description="Disordered" evidence="5">
    <location>
        <begin position="24"/>
        <end position="48"/>
    </location>
</feature>
<evidence type="ECO:0000256" key="3">
    <source>
        <dbReference type="ARBA" id="ARBA00022833"/>
    </source>
</evidence>
<dbReference type="Pfam" id="PF01258">
    <property type="entry name" value="zf-dskA_traR"/>
    <property type="match status" value="1"/>
</dbReference>
<organism evidence="7 8">
    <name type="scientific">Massilia timonae</name>
    <dbReference type="NCBI Taxonomy" id="47229"/>
    <lineage>
        <taxon>Bacteria</taxon>
        <taxon>Pseudomonadati</taxon>
        <taxon>Pseudomonadota</taxon>
        <taxon>Betaproteobacteria</taxon>
        <taxon>Burkholderiales</taxon>
        <taxon>Oxalobacteraceae</taxon>
        <taxon>Telluria group</taxon>
        <taxon>Massilia</taxon>
    </lineage>
</organism>
<comment type="caution">
    <text evidence="7">The sequence shown here is derived from an EMBL/GenBank/DDBJ whole genome shotgun (WGS) entry which is preliminary data.</text>
</comment>
<feature type="zinc finger region" description="dksA C4-type" evidence="4">
    <location>
        <begin position="92"/>
        <end position="116"/>
    </location>
</feature>
<evidence type="ECO:0000256" key="1">
    <source>
        <dbReference type="ARBA" id="ARBA00022723"/>
    </source>
</evidence>
<accession>A0A1S2N3J8</accession>
<sequence length="132" mass="14291">MPPLSQSVHEEMSKRLHQAREDLLGAVRSRTTADEGDAPQIGPLAHEVPGDDRVTAEMISHDQVHLAEHDANTLHEIDVALGKLEAGGAGICESCGREIPDGRLLATPTVRTCIECQDRIEKETHTGRGPTM</sequence>
<protein>
    <submittedName>
        <fullName evidence="7">Prokaryotic dksA/traR C4-type zinc finger family protein</fullName>
    </submittedName>
</protein>
<dbReference type="InterPro" id="IPR020458">
    <property type="entry name" value="Znf_DskA_TraR_CS"/>
</dbReference>
<keyword evidence="3" id="KW-0862">Zinc</keyword>
<evidence type="ECO:0000256" key="5">
    <source>
        <dbReference type="SAM" id="MobiDB-lite"/>
    </source>
</evidence>
<evidence type="ECO:0000313" key="8">
    <source>
        <dbReference type="Proteomes" id="UP000180246"/>
    </source>
</evidence>
<feature type="domain" description="Zinc finger DksA/TraR C4-type" evidence="6">
    <location>
        <begin position="89"/>
        <end position="122"/>
    </location>
</feature>
<evidence type="ECO:0000256" key="4">
    <source>
        <dbReference type="PROSITE-ProRule" id="PRU00510"/>
    </source>
</evidence>
<dbReference type="InterPro" id="IPR000962">
    <property type="entry name" value="Znf_DskA_TraR"/>
</dbReference>
<dbReference type="Proteomes" id="UP000180246">
    <property type="component" value="Unassembled WGS sequence"/>
</dbReference>
<dbReference type="SUPFAM" id="SSF57716">
    <property type="entry name" value="Glucocorticoid receptor-like (DNA-binding domain)"/>
    <property type="match status" value="1"/>
</dbReference>
<dbReference type="AlphaFoldDB" id="A0A1S2N3J8"/>
<dbReference type="PROSITE" id="PS51128">
    <property type="entry name" value="ZF_DKSA_2"/>
    <property type="match status" value="1"/>
</dbReference>
<dbReference type="PROSITE" id="PS01102">
    <property type="entry name" value="ZF_DKSA_1"/>
    <property type="match status" value="1"/>
</dbReference>
<evidence type="ECO:0000256" key="2">
    <source>
        <dbReference type="ARBA" id="ARBA00022771"/>
    </source>
</evidence>
<proteinExistence type="predicted"/>
<keyword evidence="1" id="KW-0479">Metal-binding</keyword>
<dbReference type="Gene3D" id="1.20.120.910">
    <property type="entry name" value="DksA, coiled-coil domain"/>
    <property type="match status" value="1"/>
</dbReference>